<feature type="transmembrane region" description="Helical" evidence="9">
    <location>
        <begin position="103"/>
        <end position="127"/>
    </location>
</feature>
<evidence type="ECO:0000256" key="5">
    <source>
        <dbReference type="ARBA" id="ARBA00022927"/>
    </source>
</evidence>
<comment type="function">
    <text evidence="9">Essential subunit of the Sec protein translocation channel SecYEG. Clamps together the 2 halves of SecY. May contact the channel plug during translocation.</text>
</comment>
<evidence type="ECO:0000256" key="8">
    <source>
        <dbReference type="ARBA" id="ARBA00023136"/>
    </source>
</evidence>
<comment type="similarity">
    <text evidence="9">Belongs to the SecE/SEC61-gamma family.</text>
</comment>
<dbReference type="GO" id="GO:0005886">
    <property type="term" value="C:plasma membrane"/>
    <property type="evidence" value="ECO:0007669"/>
    <property type="project" value="UniProtKB-SubCell"/>
</dbReference>
<dbReference type="NCBIfam" id="TIGR00964">
    <property type="entry name" value="secE_bact"/>
    <property type="match status" value="1"/>
</dbReference>
<dbReference type="Gene3D" id="1.20.5.1030">
    <property type="entry name" value="Preprotein translocase secy subunit"/>
    <property type="match status" value="1"/>
</dbReference>
<name>A0A8J6NZA5_9BACT</name>
<dbReference type="GO" id="GO:0009306">
    <property type="term" value="P:protein secretion"/>
    <property type="evidence" value="ECO:0007669"/>
    <property type="project" value="UniProtKB-UniRule"/>
</dbReference>
<dbReference type="InterPro" id="IPR001901">
    <property type="entry name" value="Translocase_SecE/Sec61-g"/>
</dbReference>
<feature type="region of interest" description="Disordered" evidence="10">
    <location>
        <begin position="43"/>
        <end position="65"/>
    </location>
</feature>
<evidence type="ECO:0000313" key="11">
    <source>
        <dbReference type="EMBL" id="MBC8430332.1"/>
    </source>
</evidence>
<dbReference type="GO" id="GO:0006605">
    <property type="term" value="P:protein targeting"/>
    <property type="evidence" value="ECO:0007669"/>
    <property type="project" value="UniProtKB-UniRule"/>
</dbReference>
<sequence length="132" mass="14602">MARLQRKKTISAKKNKKKKALAVTSPQAKNDGVATQMALPVAAAKESKKKQVPPPKKDVAKTRKEPGKIKSYLDTSIQFLREVKVELKKVTWPTRKQTMGSTVVVIILVMIISLFLGVVDGGLQILLRLVLK</sequence>
<dbReference type="Pfam" id="PF00584">
    <property type="entry name" value="SecE"/>
    <property type="match status" value="1"/>
</dbReference>
<dbReference type="AlphaFoldDB" id="A0A8J6NZA5"/>
<feature type="compositionally biased region" description="Basic and acidic residues" evidence="10">
    <location>
        <begin position="55"/>
        <end position="65"/>
    </location>
</feature>
<keyword evidence="2 9" id="KW-0813">Transport</keyword>
<dbReference type="PANTHER" id="PTHR33910">
    <property type="entry name" value="PROTEIN TRANSLOCASE SUBUNIT SECE"/>
    <property type="match status" value="1"/>
</dbReference>
<evidence type="ECO:0000256" key="10">
    <source>
        <dbReference type="SAM" id="MobiDB-lite"/>
    </source>
</evidence>
<evidence type="ECO:0000256" key="4">
    <source>
        <dbReference type="ARBA" id="ARBA00022692"/>
    </source>
</evidence>
<dbReference type="InterPro" id="IPR005807">
    <property type="entry name" value="SecE_bac"/>
</dbReference>
<proteinExistence type="inferred from homology"/>
<dbReference type="GO" id="GO:0043952">
    <property type="term" value="P:protein transport by the Sec complex"/>
    <property type="evidence" value="ECO:0007669"/>
    <property type="project" value="UniProtKB-UniRule"/>
</dbReference>
<feature type="region of interest" description="Disordered" evidence="10">
    <location>
        <begin position="1"/>
        <end position="28"/>
    </location>
</feature>
<accession>A0A8J6NZA5</accession>
<dbReference type="GO" id="GO:0008320">
    <property type="term" value="F:protein transmembrane transporter activity"/>
    <property type="evidence" value="ECO:0007669"/>
    <property type="project" value="UniProtKB-UniRule"/>
</dbReference>
<keyword evidence="7 9" id="KW-0811">Translocation</keyword>
<comment type="caution">
    <text evidence="11">The sequence shown here is derived from an EMBL/GenBank/DDBJ whole genome shotgun (WGS) entry which is preliminary data.</text>
</comment>
<keyword evidence="3 9" id="KW-1003">Cell membrane</keyword>
<keyword evidence="8 9" id="KW-0472">Membrane</keyword>
<evidence type="ECO:0000256" key="3">
    <source>
        <dbReference type="ARBA" id="ARBA00022475"/>
    </source>
</evidence>
<feature type="compositionally biased region" description="Basic residues" evidence="10">
    <location>
        <begin position="1"/>
        <end position="20"/>
    </location>
</feature>
<evidence type="ECO:0000256" key="2">
    <source>
        <dbReference type="ARBA" id="ARBA00022448"/>
    </source>
</evidence>
<keyword evidence="4 9" id="KW-0812">Transmembrane</keyword>
<evidence type="ECO:0000256" key="9">
    <source>
        <dbReference type="HAMAP-Rule" id="MF_00422"/>
    </source>
</evidence>
<comment type="subcellular location">
    <subcellularLocation>
        <location evidence="9">Cell membrane</location>
        <topology evidence="9">Single-pass membrane protein</topology>
    </subcellularLocation>
    <subcellularLocation>
        <location evidence="1">Membrane</location>
    </subcellularLocation>
</comment>
<dbReference type="Proteomes" id="UP000605201">
    <property type="component" value="Unassembled WGS sequence"/>
</dbReference>
<protein>
    <recommendedName>
        <fullName evidence="9">Protein translocase subunit SecE</fullName>
    </recommendedName>
</protein>
<dbReference type="EMBL" id="JACNIG010000016">
    <property type="protein sequence ID" value="MBC8430332.1"/>
    <property type="molecule type" value="Genomic_DNA"/>
</dbReference>
<dbReference type="PROSITE" id="PS01067">
    <property type="entry name" value="SECE_SEC61G"/>
    <property type="match status" value="1"/>
</dbReference>
<dbReference type="InterPro" id="IPR038379">
    <property type="entry name" value="SecE_sf"/>
</dbReference>
<dbReference type="GO" id="GO:0065002">
    <property type="term" value="P:intracellular protein transmembrane transport"/>
    <property type="evidence" value="ECO:0007669"/>
    <property type="project" value="UniProtKB-UniRule"/>
</dbReference>
<keyword evidence="5 9" id="KW-0653">Protein transport</keyword>
<dbReference type="PANTHER" id="PTHR33910:SF1">
    <property type="entry name" value="PROTEIN TRANSLOCASE SUBUNIT SECE"/>
    <property type="match status" value="1"/>
</dbReference>
<comment type="subunit">
    <text evidence="9">Component of the Sec protein translocase complex. Heterotrimer consisting of SecY, SecE and SecG subunits. The heterotrimers can form oligomers, although 1 heterotrimer is thought to be able to translocate proteins. Interacts with the ribosome. Interacts with SecDF, and other proteins may be involved. Interacts with SecA.</text>
</comment>
<dbReference type="HAMAP" id="MF_00422">
    <property type="entry name" value="SecE"/>
    <property type="match status" value="1"/>
</dbReference>
<gene>
    <name evidence="9 11" type="primary">secE</name>
    <name evidence="11" type="ORF">H8D96_00270</name>
</gene>
<keyword evidence="6 9" id="KW-1133">Transmembrane helix</keyword>
<organism evidence="11 12">
    <name type="scientific">Candidatus Desulfatibia vada</name>
    <dbReference type="NCBI Taxonomy" id="2841696"/>
    <lineage>
        <taxon>Bacteria</taxon>
        <taxon>Pseudomonadati</taxon>
        <taxon>Thermodesulfobacteriota</taxon>
        <taxon>Desulfobacteria</taxon>
        <taxon>Desulfobacterales</taxon>
        <taxon>Desulfobacterales incertae sedis</taxon>
        <taxon>Candidatus Desulfatibia</taxon>
    </lineage>
</organism>
<evidence type="ECO:0000256" key="7">
    <source>
        <dbReference type="ARBA" id="ARBA00023010"/>
    </source>
</evidence>
<evidence type="ECO:0000313" key="12">
    <source>
        <dbReference type="Proteomes" id="UP000605201"/>
    </source>
</evidence>
<evidence type="ECO:0000256" key="6">
    <source>
        <dbReference type="ARBA" id="ARBA00022989"/>
    </source>
</evidence>
<reference evidence="11 12" key="1">
    <citation type="submission" date="2020-08" db="EMBL/GenBank/DDBJ databases">
        <title>Bridging the membrane lipid divide: bacteria of the FCB group superphylum have the potential to synthesize archaeal ether lipids.</title>
        <authorList>
            <person name="Villanueva L."/>
            <person name="Von Meijenfeldt F.A.B."/>
            <person name="Westbye A.B."/>
            <person name="Yadav S."/>
            <person name="Hopmans E.C."/>
            <person name="Dutilh B.E."/>
            <person name="Sinninghe Damste J.S."/>
        </authorList>
    </citation>
    <scope>NUCLEOTIDE SEQUENCE [LARGE SCALE GENOMIC DNA]</scope>
    <source>
        <strain evidence="11">NIOZ-UU17</strain>
    </source>
</reference>
<evidence type="ECO:0000256" key="1">
    <source>
        <dbReference type="ARBA" id="ARBA00004370"/>
    </source>
</evidence>